<dbReference type="RefSeq" id="WP_074588360.1">
    <property type="nucleotide sequence ID" value="NZ_FNEI01000005.1"/>
</dbReference>
<evidence type="ECO:0000256" key="1">
    <source>
        <dbReference type="ARBA" id="ARBA00004651"/>
    </source>
</evidence>
<feature type="binding site" evidence="10">
    <location>
        <position position="84"/>
    </location>
    <ligand>
        <name>Na(+)</name>
        <dbReference type="ChEBI" id="CHEBI:29101"/>
        <note>structural</note>
    </ligand>
</feature>
<dbReference type="OrthoDB" id="4408652at2"/>
<keyword evidence="10" id="KW-0813">Transport</keyword>
<evidence type="ECO:0000313" key="12">
    <source>
        <dbReference type="Proteomes" id="UP000182130"/>
    </source>
</evidence>
<reference evidence="12" key="1">
    <citation type="submission" date="2016-10" db="EMBL/GenBank/DDBJ databases">
        <authorList>
            <person name="Varghese N."/>
            <person name="Submissions S."/>
        </authorList>
    </citation>
    <scope>NUCLEOTIDE SEQUENCE [LARGE SCALE GENOMIC DNA]</scope>
    <source>
        <strain evidence="12">CGMCC 1.10783</strain>
    </source>
</reference>
<evidence type="ECO:0000256" key="2">
    <source>
        <dbReference type="ARBA" id="ARBA00022475"/>
    </source>
</evidence>
<keyword evidence="2 10" id="KW-1003">Cell membrane</keyword>
<dbReference type="InterPro" id="IPR003691">
    <property type="entry name" value="FluC"/>
</dbReference>
<evidence type="ECO:0000256" key="3">
    <source>
        <dbReference type="ARBA" id="ARBA00022692"/>
    </source>
</evidence>
<dbReference type="EMBL" id="FNEI01000005">
    <property type="protein sequence ID" value="SDI92261.1"/>
    <property type="molecule type" value="Genomic_DNA"/>
</dbReference>
<keyword evidence="6 10" id="KW-0407">Ion channel</keyword>
<dbReference type="HAMAP" id="MF_00454">
    <property type="entry name" value="FluC"/>
    <property type="match status" value="1"/>
</dbReference>
<dbReference type="PANTHER" id="PTHR28259:SF1">
    <property type="entry name" value="FLUORIDE EXPORT PROTEIN 1-RELATED"/>
    <property type="match status" value="1"/>
</dbReference>
<dbReference type="GO" id="GO:0140114">
    <property type="term" value="P:cellular detoxification of fluoride"/>
    <property type="evidence" value="ECO:0007669"/>
    <property type="project" value="UniProtKB-UniRule"/>
</dbReference>
<feature type="binding site" evidence="10">
    <location>
        <position position="87"/>
    </location>
    <ligand>
        <name>Na(+)</name>
        <dbReference type="ChEBI" id="CHEBI:29101"/>
        <note>structural</note>
    </ligand>
</feature>
<keyword evidence="4 10" id="KW-1133">Transmembrane helix</keyword>
<dbReference type="AlphaFoldDB" id="A0A1G8PIA8"/>
<dbReference type="GO" id="GO:0046872">
    <property type="term" value="F:metal ion binding"/>
    <property type="evidence" value="ECO:0007669"/>
    <property type="project" value="UniProtKB-KW"/>
</dbReference>
<keyword evidence="12" id="KW-1185">Reference proteome</keyword>
<evidence type="ECO:0000256" key="9">
    <source>
        <dbReference type="ARBA" id="ARBA00049940"/>
    </source>
</evidence>
<comment type="catalytic activity">
    <reaction evidence="8">
        <text>fluoride(in) = fluoride(out)</text>
        <dbReference type="Rhea" id="RHEA:76159"/>
        <dbReference type="ChEBI" id="CHEBI:17051"/>
    </reaction>
    <physiologicalReaction direction="left-to-right" evidence="8">
        <dbReference type="Rhea" id="RHEA:76160"/>
    </physiologicalReaction>
</comment>
<feature type="transmembrane region" description="Helical" evidence="10">
    <location>
        <begin position="12"/>
        <end position="33"/>
    </location>
</feature>
<evidence type="ECO:0000256" key="10">
    <source>
        <dbReference type="HAMAP-Rule" id="MF_00454"/>
    </source>
</evidence>
<keyword evidence="5 10" id="KW-0472">Membrane</keyword>
<keyword evidence="3 10" id="KW-0812">Transmembrane</keyword>
<evidence type="ECO:0000256" key="6">
    <source>
        <dbReference type="ARBA" id="ARBA00023303"/>
    </source>
</evidence>
<keyword evidence="10" id="KW-0915">Sodium</keyword>
<evidence type="ECO:0000256" key="4">
    <source>
        <dbReference type="ARBA" id="ARBA00022989"/>
    </source>
</evidence>
<keyword evidence="10" id="KW-0479">Metal-binding</keyword>
<feature type="transmembrane region" description="Helical" evidence="10">
    <location>
        <begin position="73"/>
        <end position="92"/>
    </location>
</feature>
<keyword evidence="10" id="KW-0406">Ion transport</keyword>
<dbReference type="Proteomes" id="UP000182130">
    <property type="component" value="Unassembled WGS sequence"/>
</dbReference>
<dbReference type="STRING" id="1045773.SAMN05216555_105189"/>
<proteinExistence type="inferred from homology"/>
<dbReference type="Pfam" id="PF02537">
    <property type="entry name" value="CRCB"/>
    <property type="match status" value="1"/>
</dbReference>
<dbReference type="PANTHER" id="PTHR28259">
    <property type="entry name" value="FLUORIDE EXPORT PROTEIN 1-RELATED"/>
    <property type="match status" value="1"/>
</dbReference>
<evidence type="ECO:0000256" key="7">
    <source>
        <dbReference type="ARBA" id="ARBA00035120"/>
    </source>
</evidence>
<evidence type="ECO:0000256" key="8">
    <source>
        <dbReference type="ARBA" id="ARBA00035585"/>
    </source>
</evidence>
<dbReference type="GO" id="GO:0005886">
    <property type="term" value="C:plasma membrane"/>
    <property type="evidence" value="ECO:0007669"/>
    <property type="project" value="UniProtKB-SubCell"/>
</dbReference>
<feature type="transmembrane region" description="Helical" evidence="10">
    <location>
        <begin position="39"/>
        <end position="61"/>
    </location>
</feature>
<comment type="function">
    <text evidence="9 10">Fluoride-specific ion channel. Important for reducing fluoride concentration in the cell, thus reducing its toxicity.</text>
</comment>
<gene>
    <name evidence="10" type="primary">fluC</name>
    <name evidence="10" type="synonym">crcB</name>
    <name evidence="11" type="ORF">SAMN05216555_105189</name>
</gene>
<dbReference type="GO" id="GO:0062054">
    <property type="term" value="F:fluoride channel activity"/>
    <property type="evidence" value="ECO:0007669"/>
    <property type="project" value="UniProtKB-UniRule"/>
</dbReference>
<accession>A0A1G8PIA8</accession>
<comment type="activity regulation">
    <text evidence="10">Na(+) is not transported, but it plays an essential structural role and its presence is essential for fluoride channel function.</text>
</comment>
<organism evidence="11 12">
    <name type="scientific">Arthrobacter cupressi</name>
    <dbReference type="NCBI Taxonomy" id="1045773"/>
    <lineage>
        <taxon>Bacteria</taxon>
        <taxon>Bacillati</taxon>
        <taxon>Actinomycetota</taxon>
        <taxon>Actinomycetes</taxon>
        <taxon>Micrococcales</taxon>
        <taxon>Micrococcaceae</taxon>
        <taxon>Arthrobacter</taxon>
    </lineage>
</organism>
<dbReference type="NCBIfam" id="TIGR00494">
    <property type="entry name" value="crcB"/>
    <property type="match status" value="1"/>
</dbReference>
<comment type="subcellular location">
    <subcellularLocation>
        <location evidence="1 10">Cell membrane</location>
        <topology evidence="1 10">Multi-pass membrane protein</topology>
    </subcellularLocation>
</comment>
<protein>
    <recommendedName>
        <fullName evidence="10">Fluoride-specific ion channel FluC</fullName>
    </recommendedName>
</protein>
<name>A0A1G8PIA8_9MICC</name>
<comment type="similarity">
    <text evidence="7 10">Belongs to the fluoride channel Fluc/FEX (TC 1.A.43) family.</text>
</comment>
<evidence type="ECO:0000256" key="5">
    <source>
        <dbReference type="ARBA" id="ARBA00023136"/>
    </source>
</evidence>
<sequence>MSRPLHLHPRYLALVAAGGVVGALARYAVGLAVPSPGQWPLPTLLINVSGAFALGWLLESLARRGPDAGTRRLIRLTAGTGFLGAFTTYSTFSLETVQLLDAGRTGDAFGYLAGSLLGGTLATFLGIALGNRQRVRGTGPEGVL</sequence>
<evidence type="ECO:0000313" key="11">
    <source>
        <dbReference type="EMBL" id="SDI92261.1"/>
    </source>
</evidence>
<feature type="transmembrane region" description="Helical" evidence="10">
    <location>
        <begin position="108"/>
        <end position="129"/>
    </location>
</feature>